<evidence type="ECO:0000256" key="1">
    <source>
        <dbReference type="SAM" id="MobiDB-lite"/>
    </source>
</evidence>
<accession>A0A212LSZ7</accession>
<dbReference type="EMBL" id="FMJE01000003">
    <property type="protein sequence ID" value="SCM80703.1"/>
    <property type="molecule type" value="Genomic_DNA"/>
</dbReference>
<sequence length="83" mass="9616">MRSADRNRSVGGPPEKGDKSQDKRVFVAASFCQVSNLAKMEKISLDISSQRIDNNFYSCRAAGRWLLSEFYCRNIFWRYLCLL</sequence>
<name>A0A212LSZ7_9FIRM</name>
<organism evidence="2">
    <name type="scientific">uncultured Sporomusa sp</name>
    <dbReference type="NCBI Taxonomy" id="307249"/>
    <lineage>
        <taxon>Bacteria</taxon>
        <taxon>Bacillati</taxon>
        <taxon>Bacillota</taxon>
        <taxon>Negativicutes</taxon>
        <taxon>Selenomonadales</taxon>
        <taxon>Sporomusaceae</taxon>
        <taxon>Sporomusa</taxon>
        <taxon>environmental samples</taxon>
    </lineage>
</organism>
<protein>
    <submittedName>
        <fullName evidence="2">Uncharacterized protein</fullName>
    </submittedName>
</protein>
<feature type="region of interest" description="Disordered" evidence="1">
    <location>
        <begin position="1"/>
        <end position="22"/>
    </location>
</feature>
<proteinExistence type="predicted"/>
<dbReference type="AlphaFoldDB" id="A0A212LSZ7"/>
<reference evidence="2" key="1">
    <citation type="submission" date="2016-08" db="EMBL/GenBank/DDBJ databases">
        <authorList>
            <person name="Seilhamer J.J."/>
        </authorList>
    </citation>
    <scope>NUCLEOTIDE SEQUENCE</scope>
    <source>
        <strain evidence="2">86</strain>
    </source>
</reference>
<gene>
    <name evidence="2" type="ORF">KL86SPO_30881</name>
</gene>
<evidence type="ECO:0000313" key="2">
    <source>
        <dbReference type="EMBL" id="SCM80703.1"/>
    </source>
</evidence>